<evidence type="ECO:0000313" key="3">
    <source>
        <dbReference type="Proteomes" id="UP000626982"/>
    </source>
</evidence>
<evidence type="ECO:0000256" key="1">
    <source>
        <dbReference type="SAM" id="MobiDB-lite"/>
    </source>
</evidence>
<accession>A0ABQ2KPL8</accession>
<feature type="compositionally biased region" description="Low complexity" evidence="1">
    <location>
        <begin position="100"/>
        <end position="116"/>
    </location>
</feature>
<dbReference type="Gene3D" id="3.30.505.20">
    <property type="match status" value="2"/>
</dbReference>
<gene>
    <name evidence="2" type="ORF">GCM10010968_26400</name>
</gene>
<dbReference type="RefSeq" id="WP_188718754.1">
    <property type="nucleotide sequence ID" value="NZ_BAABBD010000004.1"/>
</dbReference>
<evidence type="ECO:0000313" key="2">
    <source>
        <dbReference type="EMBL" id="GGN89580.1"/>
    </source>
</evidence>
<name>A0ABQ2KPL8_9MICO</name>
<feature type="compositionally biased region" description="Basic and acidic residues" evidence="1">
    <location>
        <begin position="1"/>
        <end position="10"/>
    </location>
</feature>
<dbReference type="Proteomes" id="UP000626982">
    <property type="component" value="Unassembled WGS sequence"/>
</dbReference>
<sequence length="273" mass="26968">MNEQTPRDPETTPGANTPSEPAAAHDPAPRGPVAQPGETAATEQVAAAEAQPATRGRGILRPVLIGSGAALTILAVAGIGMTIADAVGDGDDDPSRSDVAATAPAPTGDAASPGATDAPDDSAEPGTTPAPSGEDRPGGAAGSDEPSDLVAAIDAAIAAAGGGEATSIEVERDGWDVDVRLPDGTEVDVRVLADGEPVVRADDDGDDTSNDPALDPSRIADIRDAAIAAAGGGALVSIETDDEGGLRYEVEVAMGDDDVDVELADDLSVIEVS</sequence>
<evidence type="ECO:0008006" key="4">
    <source>
        <dbReference type="Google" id="ProtNLM"/>
    </source>
</evidence>
<feature type="region of interest" description="Disordered" evidence="1">
    <location>
        <begin position="196"/>
        <end position="216"/>
    </location>
</feature>
<proteinExistence type="predicted"/>
<dbReference type="EMBL" id="BMLM01000002">
    <property type="protein sequence ID" value="GGN89580.1"/>
    <property type="molecule type" value="Genomic_DNA"/>
</dbReference>
<reference evidence="3" key="1">
    <citation type="journal article" date="2019" name="Int. J. Syst. Evol. Microbiol.">
        <title>The Global Catalogue of Microorganisms (GCM) 10K type strain sequencing project: providing services to taxonomists for standard genome sequencing and annotation.</title>
        <authorList>
            <consortium name="The Broad Institute Genomics Platform"/>
            <consortium name="The Broad Institute Genome Sequencing Center for Infectious Disease"/>
            <person name="Wu L."/>
            <person name="Ma J."/>
        </authorList>
    </citation>
    <scope>NUCLEOTIDE SEQUENCE [LARGE SCALE GENOMIC DNA]</scope>
    <source>
        <strain evidence="3">CGMCC 1.6960</strain>
    </source>
</reference>
<feature type="region of interest" description="Disordered" evidence="1">
    <location>
        <begin position="90"/>
        <end position="146"/>
    </location>
</feature>
<feature type="compositionally biased region" description="Low complexity" evidence="1">
    <location>
        <begin position="38"/>
        <end position="54"/>
    </location>
</feature>
<organism evidence="2 3">
    <name type="scientific">Agrococcus terreus</name>
    <dbReference type="NCBI Taxonomy" id="574649"/>
    <lineage>
        <taxon>Bacteria</taxon>
        <taxon>Bacillati</taxon>
        <taxon>Actinomycetota</taxon>
        <taxon>Actinomycetes</taxon>
        <taxon>Micrococcales</taxon>
        <taxon>Microbacteriaceae</taxon>
        <taxon>Agrococcus</taxon>
    </lineage>
</organism>
<protein>
    <recommendedName>
        <fullName evidence="4">Peptidase propeptide and YPEB domain-containing protein</fullName>
    </recommendedName>
</protein>
<keyword evidence="3" id="KW-1185">Reference proteome</keyword>
<comment type="caution">
    <text evidence="2">The sequence shown here is derived from an EMBL/GenBank/DDBJ whole genome shotgun (WGS) entry which is preliminary data.</text>
</comment>
<feature type="region of interest" description="Disordered" evidence="1">
    <location>
        <begin position="1"/>
        <end position="60"/>
    </location>
</feature>